<dbReference type="AlphaFoldDB" id="A0A2W2BBA7"/>
<feature type="signal peptide" evidence="1">
    <location>
        <begin position="1"/>
        <end position="24"/>
    </location>
</feature>
<dbReference type="PROSITE" id="PS51257">
    <property type="entry name" value="PROKAR_LIPOPROTEIN"/>
    <property type="match status" value="1"/>
</dbReference>
<dbReference type="EMBL" id="QKTW01000015">
    <property type="protein sequence ID" value="PZF73177.1"/>
    <property type="molecule type" value="Genomic_DNA"/>
</dbReference>
<proteinExistence type="predicted"/>
<gene>
    <name evidence="2" type="ORF">DN068_09915</name>
</gene>
<sequence length="415" mass="44984">MIPQRKKALLALGLIAVASFTACKKDDSGSKVKPPVSTARSVEDSRQLLADIQTFYSNMQVIRDGKDPGSNVISFDDAEFLTEATYNYYLARNDYDYATTAVNFSIPAPVTDGGVQMKDVTNAFWQIKDNLMKTYDQINYADKGLALFDLKLNVVDDRNISFDVYATIKTGPAPTIPASEIGGVKTAVGTPNHAWNAKNSAPLNGQGNNGQCDLDLATGTIVPGSQSSSVPSAATVLRQLGIANYWGWNPPAIKNGQLIAYQQTVTKVDDLVYNLSGCVISSPVSDYNQRQIAGYMNTRIWSCEEFYTGANIDDANKDYKSWLTTPNLNFYLGFIPTIINEAKGSLLMPPNSGLSPSSYVLDDFGIEWKGGAGGIQAAAPPFNRPFVNQRHEYKITYGVITGVPLPPAGDLSGLH</sequence>
<name>A0A2W2BBA7_9BACT</name>
<keyword evidence="1" id="KW-0732">Signal</keyword>
<dbReference type="RefSeq" id="WP_110998754.1">
    <property type="nucleotide sequence ID" value="NZ_QKTW01000015.1"/>
</dbReference>
<keyword evidence="3" id="KW-1185">Reference proteome</keyword>
<evidence type="ECO:0000313" key="3">
    <source>
        <dbReference type="Proteomes" id="UP000248745"/>
    </source>
</evidence>
<dbReference type="Proteomes" id="UP000248745">
    <property type="component" value="Unassembled WGS sequence"/>
</dbReference>
<protein>
    <submittedName>
        <fullName evidence="2">Uncharacterized protein</fullName>
    </submittedName>
</protein>
<comment type="caution">
    <text evidence="2">The sequence shown here is derived from an EMBL/GenBank/DDBJ whole genome shotgun (WGS) entry which is preliminary data.</text>
</comment>
<organism evidence="2 3">
    <name type="scientific">Taibaiella soli</name>
    <dbReference type="NCBI Taxonomy" id="1649169"/>
    <lineage>
        <taxon>Bacteria</taxon>
        <taxon>Pseudomonadati</taxon>
        <taxon>Bacteroidota</taxon>
        <taxon>Chitinophagia</taxon>
        <taxon>Chitinophagales</taxon>
        <taxon>Chitinophagaceae</taxon>
        <taxon>Taibaiella</taxon>
    </lineage>
</organism>
<evidence type="ECO:0000256" key="1">
    <source>
        <dbReference type="SAM" id="SignalP"/>
    </source>
</evidence>
<reference evidence="2 3" key="1">
    <citation type="submission" date="2018-06" db="EMBL/GenBank/DDBJ databases">
        <title>Mucibacter soli gen. nov., sp. nov., a new member of the family Chitinophagaceae producing mucin.</title>
        <authorList>
            <person name="Kim M.-K."/>
            <person name="Park S."/>
            <person name="Kim T.-S."/>
            <person name="Joung Y."/>
            <person name="Han J.-H."/>
            <person name="Kim S.B."/>
        </authorList>
    </citation>
    <scope>NUCLEOTIDE SEQUENCE [LARGE SCALE GENOMIC DNA]</scope>
    <source>
        <strain evidence="2 3">R1-15</strain>
    </source>
</reference>
<evidence type="ECO:0000313" key="2">
    <source>
        <dbReference type="EMBL" id="PZF73177.1"/>
    </source>
</evidence>
<feature type="chain" id="PRO_5016102739" evidence="1">
    <location>
        <begin position="25"/>
        <end position="415"/>
    </location>
</feature>
<accession>A0A2W2BBA7</accession>